<evidence type="ECO:0000259" key="2">
    <source>
        <dbReference type="PROSITE" id="PS50175"/>
    </source>
</evidence>
<accession>A0ABQ9H6C4</accession>
<keyword evidence="4" id="KW-1185">Reference proteome</keyword>
<dbReference type="EMBL" id="JARBHB010000007">
    <property type="protein sequence ID" value="KAJ8879713.1"/>
    <property type="molecule type" value="Genomic_DNA"/>
</dbReference>
<evidence type="ECO:0000313" key="3">
    <source>
        <dbReference type="EMBL" id="KAJ8879713.1"/>
    </source>
</evidence>
<dbReference type="Proteomes" id="UP001159363">
    <property type="component" value="Chromosome 6"/>
</dbReference>
<comment type="caution">
    <text evidence="3">The sequence shown here is derived from an EMBL/GenBank/DDBJ whole genome shotgun (WGS) entry which is preliminary data.</text>
</comment>
<evidence type="ECO:0000313" key="4">
    <source>
        <dbReference type="Proteomes" id="UP001159363"/>
    </source>
</evidence>
<dbReference type="InterPro" id="IPR001969">
    <property type="entry name" value="Aspartic_peptidase_AS"/>
</dbReference>
<name>A0ABQ9H6C4_9NEOP</name>
<reference evidence="3 4" key="1">
    <citation type="submission" date="2023-02" db="EMBL/GenBank/DDBJ databases">
        <title>LHISI_Scaffold_Assembly.</title>
        <authorList>
            <person name="Stuart O.P."/>
            <person name="Cleave R."/>
            <person name="Magrath M.J.L."/>
            <person name="Mikheyev A.S."/>
        </authorList>
    </citation>
    <scope>NUCLEOTIDE SEQUENCE [LARGE SCALE GENOMIC DNA]</scope>
    <source>
        <strain evidence="3">Daus_M_001</strain>
        <tissue evidence="3">Leg muscle</tissue>
    </source>
</reference>
<dbReference type="PROSITE" id="PS50175">
    <property type="entry name" value="ASP_PROT_RETROV"/>
    <property type="match status" value="1"/>
</dbReference>
<protein>
    <recommendedName>
        <fullName evidence="2">Peptidase A2 domain-containing protein</fullName>
    </recommendedName>
</protein>
<feature type="region of interest" description="Disordered" evidence="1">
    <location>
        <begin position="1"/>
        <end position="60"/>
    </location>
</feature>
<dbReference type="PROSITE" id="PS00141">
    <property type="entry name" value="ASP_PROTEASE"/>
    <property type="match status" value="1"/>
</dbReference>
<sequence length="344" mass="39265">MKSRCRPKHTSENLTATPRKSLLEEKEKKRMKKEERSVKRKSEEEKIPTPKQKKFKSAHSLQFNESVAKNRASMLCDSHEPDKDLARIAIASQEESPPRGVGSSLSPRGIAVTHPMALTNREIAVTHPMAINLIGESLRETAIQENRATCTNCGKRGYWYNNCSLQKGTKERWSGERLIHIEQDIGWRRQQGYQSQYHKEYNIRRGTGTHVLNVAREALGKHGDLQKKRQGSGKRERGYEETREQTVTSCHSYQRKQALGKLGIQEGVDFLYIEETGRKVECLLDTGSDLTLIRENILSNEIIAERNSDRTTELRGLATELLTSRERYTCVLGIITRTSTWNAT</sequence>
<dbReference type="InterPro" id="IPR001995">
    <property type="entry name" value="Peptidase_A2_cat"/>
</dbReference>
<feature type="domain" description="Peptidase A2" evidence="2">
    <location>
        <begin position="280"/>
        <end position="296"/>
    </location>
</feature>
<feature type="compositionally biased region" description="Basic and acidic residues" evidence="1">
    <location>
        <begin position="21"/>
        <end position="48"/>
    </location>
</feature>
<gene>
    <name evidence="3" type="ORF">PR048_020321</name>
</gene>
<feature type="region of interest" description="Disordered" evidence="1">
    <location>
        <begin position="222"/>
        <end position="243"/>
    </location>
</feature>
<organism evidence="3 4">
    <name type="scientific">Dryococelus australis</name>
    <dbReference type="NCBI Taxonomy" id="614101"/>
    <lineage>
        <taxon>Eukaryota</taxon>
        <taxon>Metazoa</taxon>
        <taxon>Ecdysozoa</taxon>
        <taxon>Arthropoda</taxon>
        <taxon>Hexapoda</taxon>
        <taxon>Insecta</taxon>
        <taxon>Pterygota</taxon>
        <taxon>Neoptera</taxon>
        <taxon>Polyneoptera</taxon>
        <taxon>Phasmatodea</taxon>
        <taxon>Verophasmatodea</taxon>
        <taxon>Anareolatae</taxon>
        <taxon>Phasmatidae</taxon>
        <taxon>Eurycanthinae</taxon>
        <taxon>Dryococelus</taxon>
    </lineage>
</organism>
<evidence type="ECO:0000256" key="1">
    <source>
        <dbReference type="SAM" id="MobiDB-lite"/>
    </source>
</evidence>
<proteinExistence type="predicted"/>